<proteinExistence type="predicted"/>
<organism evidence="2 3">
    <name type="scientific">Usitatibacter rugosus</name>
    <dbReference type="NCBI Taxonomy" id="2732067"/>
    <lineage>
        <taxon>Bacteria</taxon>
        <taxon>Pseudomonadati</taxon>
        <taxon>Pseudomonadota</taxon>
        <taxon>Betaproteobacteria</taxon>
        <taxon>Nitrosomonadales</taxon>
        <taxon>Usitatibacteraceae</taxon>
        <taxon>Usitatibacter</taxon>
    </lineage>
</organism>
<evidence type="ECO:0000256" key="1">
    <source>
        <dbReference type="SAM" id="SignalP"/>
    </source>
</evidence>
<dbReference type="PANTHER" id="PTHR35271:SF1">
    <property type="entry name" value="ABC TRANSPORTER, SUBSTRATE-BINDING LIPOPROTEIN"/>
    <property type="match status" value="1"/>
</dbReference>
<keyword evidence="3" id="KW-1185">Reference proteome</keyword>
<dbReference type="CDD" id="cd06325">
    <property type="entry name" value="PBP1_ABC_unchar_transporter"/>
    <property type="match status" value="1"/>
</dbReference>
<dbReference type="EMBL" id="CP053069">
    <property type="protein sequence ID" value="QJR13022.1"/>
    <property type="molecule type" value="Genomic_DNA"/>
</dbReference>
<accession>A0A6M4H0Z9</accession>
<evidence type="ECO:0000313" key="2">
    <source>
        <dbReference type="EMBL" id="QJR13022.1"/>
    </source>
</evidence>
<sequence length="342" mass="37644">MNLARRFLLALAAVAVLAPLAADAQVRAKPLRIYAITFRGMTDVEKGFQDYFAARKIPVEITFRDLNRDATRMPGFIEEIRRTRPDVIYTWGTSVTLGVVGAYDAVDPAKHITDIPVVFTLVASPVLAKIVTDLKNPGRNVTGVFHVASTEAQMRAMASYRPFKSIGVLYTPTEQNSVVIVDELRAVGKKLGFTVYAKPLNLDAAKKVTIEGAPQMVRDLKAQKAEWLYLPPDSYLGTQAKQFVIPAAMEAGLPTFASTEQLMETGALSGLVSRYHSIGQFTAYKVEQILLNRIPASRVPVETLTRFSLQVNLQTAEALKLPPPLPMFNYAEFLTSDAAKPQ</sequence>
<dbReference type="InterPro" id="IPR028082">
    <property type="entry name" value="Peripla_BP_I"/>
</dbReference>
<dbReference type="PANTHER" id="PTHR35271">
    <property type="entry name" value="ABC TRANSPORTER, SUBSTRATE-BINDING LIPOPROTEIN-RELATED"/>
    <property type="match status" value="1"/>
</dbReference>
<dbReference type="AlphaFoldDB" id="A0A6M4H0Z9"/>
<dbReference type="InterPro" id="IPR007487">
    <property type="entry name" value="ABC_transpt-TYRBP-like"/>
</dbReference>
<dbReference type="Gene3D" id="3.40.50.2300">
    <property type="match status" value="2"/>
</dbReference>
<reference evidence="2 3" key="1">
    <citation type="submission" date="2020-04" db="EMBL/GenBank/DDBJ databases">
        <title>Usitatibacter rugosus gen. nov., sp. nov. and Usitatibacter palustris sp. nov., novel members of Usitatibacteraceae fam. nov. within the order Nitrosomonadales isolated from soil.</title>
        <authorList>
            <person name="Huber K.J."/>
            <person name="Neumann-Schaal M."/>
            <person name="Geppert A."/>
            <person name="Luckner M."/>
            <person name="Wanner G."/>
            <person name="Overmann J."/>
        </authorList>
    </citation>
    <scope>NUCLEOTIDE SEQUENCE [LARGE SCALE GENOMIC DNA]</scope>
    <source>
        <strain evidence="2 3">0125_3</strain>
    </source>
</reference>
<protein>
    <recommendedName>
        <fullName evidence="4">ABC transport system substrate-binding protein</fullName>
    </recommendedName>
</protein>
<evidence type="ECO:0008006" key="4">
    <source>
        <dbReference type="Google" id="ProtNLM"/>
    </source>
</evidence>
<dbReference type="RefSeq" id="WP_171095741.1">
    <property type="nucleotide sequence ID" value="NZ_CP053069.1"/>
</dbReference>
<feature type="chain" id="PRO_5026852896" description="ABC transport system substrate-binding protein" evidence="1">
    <location>
        <begin position="25"/>
        <end position="342"/>
    </location>
</feature>
<keyword evidence="1" id="KW-0732">Signal</keyword>
<gene>
    <name evidence="2" type="ORF">DSM104443_04116</name>
</gene>
<evidence type="ECO:0000313" key="3">
    <source>
        <dbReference type="Proteomes" id="UP000501534"/>
    </source>
</evidence>
<dbReference type="KEGG" id="uru:DSM104443_04116"/>
<dbReference type="Proteomes" id="UP000501534">
    <property type="component" value="Chromosome"/>
</dbReference>
<dbReference type="SUPFAM" id="SSF53822">
    <property type="entry name" value="Periplasmic binding protein-like I"/>
    <property type="match status" value="1"/>
</dbReference>
<name>A0A6M4H0Z9_9PROT</name>
<feature type="signal peptide" evidence="1">
    <location>
        <begin position="1"/>
        <end position="24"/>
    </location>
</feature>
<dbReference type="Pfam" id="PF04392">
    <property type="entry name" value="ABC_sub_bind"/>
    <property type="match status" value="1"/>
</dbReference>